<evidence type="ECO:0000256" key="6">
    <source>
        <dbReference type="ARBA" id="ARBA00023002"/>
    </source>
</evidence>
<dbReference type="RefSeq" id="WP_378626030.1">
    <property type="nucleotide sequence ID" value="NZ_JBHTMS010000010.1"/>
</dbReference>
<evidence type="ECO:0000256" key="1">
    <source>
        <dbReference type="ARBA" id="ARBA00001974"/>
    </source>
</evidence>
<evidence type="ECO:0000256" key="2">
    <source>
        <dbReference type="ARBA" id="ARBA00004777"/>
    </source>
</evidence>
<sequence length="268" mass="28831">MTGKDVDALLAAAPKIRPGTRVNVTFLGNENLEMRVAAAKAVHDAGLTPVSHVAARRMSSKDEFVEFLDALRGQVGTTHLFTVGGDPSEPMGPYASALDLIRSGLPAEHGFTHISIAGYPEGHPDIADSELWSVLEAKVAALQEQGLSGTILTQFGFDVDPIHDWIREVRARGIDLPIRIGVPGPAGIKRLMTYAKRFGVSTSAGIARKYGFSMTNLLGTAGPERLIRDLQKGLTAESGDVKLHFYTFGGMETTADWIADYDERQLGS</sequence>
<comment type="similarity">
    <text evidence="3 8">Belongs to the methylenetetrahydrofolate reductase family.</text>
</comment>
<evidence type="ECO:0000256" key="4">
    <source>
        <dbReference type="ARBA" id="ARBA00022630"/>
    </source>
</evidence>
<dbReference type="PANTHER" id="PTHR45754:SF3">
    <property type="entry name" value="METHYLENETETRAHYDROFOLATE REDUCTASE (NADPH)"/>
    <property type="match status" value="1"/>
</dbReference>
<evidence type="ECO:0000256" key="7">
    <source>
        <dbReference type="ARBA" id="ARBA00048628"/>
    </source>
</evidence>
<evidence type="ECO:0000313" key="9">
    <source>
        <dbReference type="EMBL" id="MBE1515352.1"/>
    </source>
</evidence>
<protein>
    <recommendedName>
        <fullName evidence="8">Methylenetetrahydrofolate reductase</fullName>
    </recommendedName>
</protein>
<organism evidence="9 10">
    <name type="scientific">Nesterenkonia halotolerans</name>
    <dbReference type="NCBI Taxonomy" id="225325"/>
    <lineage>
        <taxon>Bacteria</taxon>
        <taxon>Bacillati</taxon>
        <taxon>Actinomycetota</taxon>
        <taxon>Actinomycetes</taxon>
        <taxon>Micrococcales</taxon>
        <taxon>Micrococcaceae</taxon>
        <taxon>Nesterenkonia</taxon>
    </lineage>
</organism>
<dbReference type="Gene3D" id="3.20.20.220">
    <property type="match status" value="1"/>
</dbReference>
<dbReference type="EMBL" id="JADBEE010000002">
    <property type="protein sequence ID" value="MBE1515352.1"/>
    <property type="molecule type" value="Genomic_DNA"/>
</dbReference>
<name>A0ABR9J907_9MICC</name>
<evidence type="ECO:0000256" key="3">
    <source>
        <dbReference type="ARBA" id="ARBA00006743"/>
    </source>
</evidence>
<comment type="pathway">
    <text evidence="2 8">One-carbon metabolism; tetrahydrofolate interconversion.</text>
</comment>
<keyword evidence="4 8" id="KW-0285">Flavoprotein</keyword>
<comment type="caution">
    <text evidence="9">The sequence shown here is derived from an EMBL/GenBank/DDBJ whole genome shotgun (WGS) entry which is preliminary data.</text>
</comment>
<keyword evidence="10" id="KW-1185">Reference proteome</keyword>
<dbReference type="InterPro" id="IPR003171">
    <property type="entry name" value="Mehydrof_redctse-like"/>
</dbReference>
<gene>
    <name evidence="9" type="ORF">H4W26_002144</name>
</gene>
<dbReference type="Pfam" id="PF02219">
    <property type="entry name" value="MTHFR"/>
    <property type="match status" value="1"/>
</dbReference>
<dbReference type="GO" id="GO:0004489">
    <property type="term" value="F:methylenetetrahydrofolate reductase [NAD(P)H] activity"/>
    <property type="evidence" value="ECO:0007669"/>
    <property type="project" value="UniProtKB-EC"/>
</dbReference>
<evidence type="ECO:0000256" key="5">
    <source>
        <dbReference type="ARBA" id="ARBA00022827"/>
    </source>
</evidence>
<keyword evidence="6 8" id="KW-0560">Oxidoreductase</keyword>
<comment type="catalytic activity">
    <reaction evidence="7">
        <text>(6S)-5-methyl-5,6,7,8-tetrahydrofolate + NAD(+) = (6R)-5,10-methylene-5,6,7,8-tetrahydrofolate + NADH + H(+)</text>
        <dbReference type="Rhea" id="RHEA:19821"/>
        <dbReference type="ChEBI" id="CHEBI:15378"/>
        <dbReference type="ChEBI" id="CHEBI:15636"/>
        <dbReference type="ChEBI" id="CHEBI:18608"/>
        <dbReference type="ChEBI" id="CHEBI:57540"/>
        <dbReference type="ChEBI" id="CHEBI:57945"/>
        <dbReference type="EC" id="1.5.1.54"/>
    </reaction>
    <physiologicalReaction direction="right-to-left" evidence="7">
        <dbReference type="Rhea" id="RHEA:19823"/>
    </physiologicalReaction>
</comment>
<evidence type="ECO:0000256" key="8">
    <source>
        <dbReference type="RuleBase" id="RU003862"/>
    </source>
</evidence>
<comment type="cofactor">
    <cofactor evidence="1 8">
        <name>FAD</name>
        <dbReference type="ChEBI" id="CHEBI:57692"/>
    </cofactor>
</comment>
<dbReference type="PANTHER" id="PTHR45754">
    <property type="entry name" value="METHYLENETETRAHYDROFOLATE REDUCTASE"/>
    <property type="match status" value="1"/>
</dbReference>
<keyword evidence="5 8" id="KW-0274">FAD</keyword>
<dbReference type="Proteomes" id="UP000636579">
    <property type="component" value="Unassembled WGS sequence"/>
</dbReference>
<dbReference type="InterPro" id="IPR029041">
    <property type="entry name" value="FAD-linked_oxidoreductase-like"/>
</dbReference>
<reference evidence="9 10" key="1">
    <citation type="submission" date="2020-10" db="EMBL/GenBank/DDBJ databases">
        <title>Sequencing the genomes of 1000 actinobacteria strains.</title>
        <authorList>
            <person name="Klenk H.-P."/>
        </authorList>
    </citation>
    <scope>NUCLEOTIDE SEQUENCE [LARGE SCALE GENOMIC DNA]</scope>
    <source>
        <strain evidence="9 10">DSM 15474</strain>
    </source>
</reference>
<evidence type="ECO:0000313" key="10">
    <source>
        <dbReference type="Proteomes" id="UP000636579"/>
    </source>
</evidence>
<accession>A0ABR9J907</accession>
<proteinExistence type="inferred from homology"/>
<dbReference type="SUPFAM" id="SSF51730">
    <property type="entry name" value="FAD-linked oxidoreductase"/>
    <property type="match status" value="1"/>
</dbReference>